<gene>
    <name evidence="9" type="primary">dcm</name>
    <name evidence="9" type="ORF">M1B72_17730</name>
</gene>
<sequence>MEHDAVWQVRRTVDALGLETVAGHLGRDTSTIKSWISGASDAPQDALAVLEQLYLDFSSSAITKAGADFTFIDLFAGIGGIRIAFQRAGGTCVFSSEYDSAAQKTYKAYFGESPHFENVFPTVPPGDITKLTPHLKVNKALVPDHDILTGGFPCQPFSLAGVSKKQSMGRKHGFEDPTQGTLFFDVKEILAAKRPKAFLLENVKNLVSHDEKRTFTVISETLRGLGYNIFPRVIDAAGWVPQHRERIYIVGFRIADPDLHPDQTWNVKDFQELYDLAPPVNGPDLLDVLEKDVPEKYTLGPGTWNTLVRHRAHHKSLGQGFGYGLITPPFQGKITRTISARYHKDGAEILISQGEGKRPRRLTPLECSRLMGFPPDFQKLYNRKADSIPPVSDTQAYRQFGNSVAVPVVEAIAKLITGRLRAEGAL</sequence>
<dbReference type="PROSITE" id="PS51679">
    <property type="entry name" value="SAM_MT_C5"/>
    <property type="match status" value="1"/>
</dbReference>
<comment type="catalytic activity">
    <reaction evidence="5 8">
        <text>a 2'-deoxycytidine in DNA + S-adenosyl-L-methionine = a 5-methyl-2'-deoxycytidine in DNA + S-adenosyl-L-homocysteine + H(+)</text>
        <dbReference type="Rhea" id="RHEA:13681"/>
        <dbReference type="Rhea" id="RHEA-COMP:11369"/>
        <dbReference type="Rhea" id="RHEA-COMP:11370"/>
        <dbReference type="ChEBI" id="CHEBI:15378"/>
        <dbReference type="ChEBI" id="CHEBI:57856"/>
        <dbReference type="ChEBI" id="CHEBI:59789"/>
        <dbReference type="ChEBI" id="CHEBI:85452"/>
        <dbReference type="ChEBI" id="CHEBI:85454"/>
        <dbReference type="EC" id="2.1.1.37"/>
    </reaction>
</comment>
<evidence type="ECO:0000256" key="3">
    <source>
        <dbReference type="ARBA" id="ARBA00022691"/>
    </source>
</evidence>
<dbReference type="RefSeq" id="WP_248646656.1">
    <property type="nucleotide sequence ID" value="NZ_CP096574.1"/>
</dbReference>
<dbReference type="InterPro" id="IPR029063">
    <property type="entry name" value="SAM-dependent_MTases_sf"/>
</dbReference>
<evidence type="ECO:0000313" key="9">
    <source>
        <dbReference type="EMBL" id="UPU35264.1"/>
    </source>
</evidence>
<dbReference type="Proteomes" id="UP000831485">
    <property type="component" value="Chromosome"/>
</dbReference>
<dbReference type="EMBL" id="CP096574">
    <property type="protein sequence ID" value="UPU35264.1"/>
    <property type="molecule type" value="Genomic_DNA"/>
</dbReference>
<dbReference type="EC" id="2.1.1.37" evidence="8"/>
<keyword evidence="2 6" id="KW-0808">Transferase</keyword>
<evidence type="ECO:0000256" key="2">
    <source>
        <dbReference type="ARBA" id="ARBA00022679"/>
    </source>
</evidence>
<protein>
    <recommendedName>
        <fullName evidence="8">Cytosine-specific methyltransferase</fullName>
        <ecNumber evidence="8">2.1.1.37</ecNumber>
    </recommendedName>
</protein>
<keyword evidence="10" id="KW-1185">Reference proteome</keyword>
<dbReference type="InterPro" id="IPR001525">
    <property type="entry name" value="C5_MeTfrase"/>
</dbReference>
<proteinExistence type="inferred from homology"/>
<evidence type="ECO:0000256" key="8">
    <source>
        <dbReference type="RuleBase" id="RU000417"/>
    </source>
</evidence>
<dbReference type="PANTHER" id="PTHR46098">
    <property type="entry name" value="TRNA (CYTOSINE(38)-C(5))-METHYLTRANSFERASE"/>
    <property type="match status" value="1"/>
</dbReference>
<dbReference type="Gene3D" id="3.40.50.150">
    <property type="entry name" value="Vaccinia Virus protein VP39"/>
    <property type="match status" value="1"/>
</dbReference>
<keyword evidence="3 6" id="KW-0949">S-adenosyl-L-methionine</keyword>
<keyword evidence="1 6" id="KW-0489">Methyltransferase</keyword>
<dbReference type="Gene3D" id="3.90.120.30">
    <property type="match status" value="1"/>
</dbReference>
<dbReference type="Pfam" id="PF00145">
    <property type="entry name" value="DNA_methylase"/>
    <property type="match status" value="1"/>
</dbReference>
<dbReference type="SUPFAM" id="SSF53335">
    <property type="entry name" value="S-adenosyl-L-methionine-dependent methyltransferases"/>
    <property type="match status" value="1"/>
</dbReference>
<accession>A0ABY4LBX6</accession>
<reference evidence="9" key="1">
    <citation type="submission" date="2022-04" db="EMBL/GenBank/DDBJ databases">
        <authorList>
            <person name="Liu G."/>
        </authorList>
    </citation>
    <scope>NUCLEOTIDE SEQUENCE</scope>
    <source>
        <strain evidence="9">RG22</strain>
    </source>
</reference>
<evidence type="ECO:0000256" key="5">
    <source>
        <dbReference type="ARBA" id="ARBA00047422"/>
    </source>
</evidence>
<dbReference type="CDD" id="cd00315">
    <property type="entry name" value="Cyt_C5_DNA_methylase"/>
    <property type="match status" value="1"/>
</dbReference>
<dbReference type="GO" id="GO:0003886">
    <property type="term" value="F:DNA (cytosine-5-)-methyltransferase activity"/>
    <property type="evidence" value="ECO:0007669"/>
    <property type="project" value="UniProtKB-EC"/>
</dbReference>
<name>A0ABY4LBX6_9BACT</name>
<evidence type="ECO:0000256" key="7">
    <source>
        <dbReference type="RuleBase" id="RU000416"/>
    </source>
</evidence>
<dbReference type="NCBIfam" id="TIGR00675">
    <property type="entry name" value="dcm"/>
    <property type="match status" value="1"/>
</dbReference>
<evidence type="ECO:0000256" key="4">
    <source>
        <dbReference type="ARBA" id="ARBA00022747"/>
    </source>
</evidence>
<dbReference type="InterPro" id="IPR031303">
    <property type="entry name" value="C5_meth_CS"/>
</dbReference>
<organism evidence="9 10">
    <name type="scientific">Geomonas paludis</name>
    <dbReference type="NCBI Taxonomy" id="2740185"/>
    <lineage>
        <taxon>Bacteria</taxon>
        <taxon>Pseudomonadati</taxon>
        <taxon>Thermodesulfobacteriota</taxon>
        <taxon>Desulfuromonadia</taxon>
        <taxon>Geobacterales</taxon>
        <taxon>Geobacteraceae</taxon>
        <taxon>Geomonas</taxon>
    </lineage>
</organism>
<dbReference type="PANTHER" id="PTHR46098:SF1">
    <property type="entry name" value="TRNA (CYTOSINE(38)-C(5))-METHYLTRANSFERASE"/>
    <property type="match status" value="1"/>
</dbReference>
<feature type="active site" evidence="6">
    <location>
        <position position="154"/>
    </location>
</feature>
<dbReference type="PRINTS" id="PR00105">
    <property type="entry name" value="C5METTRFRASE"/>
</dbReference>
<comment type="similarity">
    <text evidence="6 7">Belongs to the class I-like SAM-binding methyltransferase superfamily. C5-methyltransferase family.</text>
</comment>
<dbReference type="InterPro" id="IPR018117">
    <property type="entry name" value="C5_DNA_meth_AS"/>
</dbReference>
<dbReference type="GO" id="GO:0032259">
    <property type="term" value="P:methylation"/>
    <property type="evidence" value="ECO:0007669"/>
    <property type="project" value="UniProtKB-KW"/>
</dbReference>
<evidence type="ECO:0000313" key="10">
    <source>
        <dbReference type="Proteomes" id="UP000831485"/>
    </source>
</evidence>
<dbReference type="PROSITE" id="PS00094">
    <property type="entry name" value="C5_MTASE_1"/>
    <property type="match status" value="1"/>
</dbReference>
<dbReference type="PROSITE" id="PS00095">
    <property type="entry name" value="C5_MTASE_2"/>
    <property type="match status" value="1"/>
</dbReference>
<evidence type="ECO:0000256" key="1">
    <source>
        <dbReference type="ARBA" id="ARBA00022603"/>
    </source>
</evidence>
<dbReference type="InterPro" id="IPR050750">
    <property type="entry name" value="C5-MTase"/>
</dbReference>
<keyword evidence="4" id="KW-0680">Restriction system</keyword>
<evidence type="ECO:0000256" key="6">
    <source>
        <dbReference type="PROSITE-ProRule" id="PRU01016"/>
    </source>
</evidence>